<feature type="transmembrane region" description="Helical" evidence="8">
    <location>
        <begin position="130"/>
        <end position="152"/>
    </location>
</feature>
<dbReference type="NCBIfam" id="TIGR00711">
    <property type="entry name" value="efflux_EmrB"/>
    <property type="match status" value="1"/>
</dbReference>
<keyword evidence="6 8" id="KW-0472">Membrane</keyword>
<dbReference type="PANTHER" id="PTHR42718:SF49">
    <property type="entry name" value="EXPORT PROTEIN"/>
    <property type="match status" value="1"/>
</dbReference>
<gene>
    <name evidence="10" type="ORF">SAMN05421507_12593</name>
</gene>
<feature type="transmembrane region" description="Helical" evidence="8">
    <location>
        <begin position="325"/>
        <end position="346"/>
    </location>
</feature>
<accession>A0A1H0WZE7</accession>
<evidence type="ECO:0000256" key="8">
    <source>
        <dbReference type="SAM" id="Phobius"/>
    </source>
</evidence>
<dbReference type="SUPFAM" id="SSF103473">
    <property type="entry name" value="MFS general substrate transporter"/>
    <property type="match status" value="1"/>
</dbReference>
<evidence type="ECO:0000256" key="7">
    <source>
        <dbReference type="SAM" id="MobiDB-lite"/>
    </source>
</evidence>
<feature type="transmembrane region" description="Helical" evidence="8">
    <location>
        <begin position="358"/>
        <end position="376"/>
    </location>
</feature>
<feature type="transmembrane region" description="Helical" evidence="8">
    <location>
        <begin position="158"/>
        <end position="179"/>
    </location>
</feature>
<feature type="transmembrane region" description="Helical" evidence="8">
    <location>
        <begin position="467"/>
        <end position="487"/>
    </location>
</feature>
<dbReference type="PROSITE" id="PS50850">
    <property type="entry name" value="MFS"/>
    <property type="match status" value="1"/>
</dbReference>
<evidence type="ECO:0000313" key="11">
    <source>
        <dbReference type="Proteomes" id="UP000199691"/>
    </source>
</evidence>
<evidence type="ECO:0000256" key="3">
    <source>
        <dbReference type="ARBA" id="ARBA00022475"/>
    </source>
</evidence>
<comment type="subcellular location">
    <subcellularLocation>
        <location evidence="1">Cell membrane</location>
        <topology evidence="1">Multi-pass membrane protein</topology>
    </subcellularLocation>
</comment>
<dbReference type="InterPro" id="IPR036259">
    <property type="entry name" value="MFS_trans_sf"/>
</dbReference>
<protein>
    <submittedName>
        <fullName evidence="10">Drug resistance transporter, EmrB/QacA subfamily</fullName>
    </submittedName>
</protein>
<feature type="transmembrane region" description="Helical" evidence="8">
    <location>
        <begin position="191"/>
        <end position="211"/>
    </location>
</feature>
<dbReference type="GO" id="GO:0022857">
    <property type="term" value="F:transmembrane transporter activity"/>
    <property type="evidence" value="ECO:0007669"/>
    <property type="project" value="InterPro"/>
</dbReference>
<sequence>MRKWLPLVTVLSGSFMLLVDVTVVNVALPAMASDLSASFSSLQWVVDVYALVLAALVLGAGSISDLIGHRRAYIGGLALFAASSLACGLAPNAEVLIAARIVQGIGAAGMFATVFALLNSNYSGRERGTAYGLWGAVAGTSAAIGPIVGGVLTEVVSWRWVFFVNLPVSAIAIALSFVVLRDVHAPAKGRVDVLGVLTFTAAASALTYGLIRSNEHGWSQPHSWIWFVAGPALLALFIVVELKVPQPMLDLGLMRNRSFVGVLLAAFFMSFSAFAAVTYTSIWLQSVRDMSPIQVGFTGLPLAVASFAASAVIGRFLHTARPGPLIAGGLVLVGVGGIVGGLLMHGPAGWLSLVPGNVLVGAGAGLATPTLSSAAMGSVPVERGGMAAGAVNTARQLGFALGIAVLGSVFSARAAHILSEHNVPGSAEASRALGGGQAPALLRAVPTDRRAALDSALEAASVGGVSWTLWVSGLTGVLCGLAVFYLVRPDRADEHEPAPGADPTGQPVARRPRLR</sequence>
<evidence type="ECO:0000259" key="9">
    <source>
        <dbReference type="PROSITE" id="PS50850"/>
    </source>
</evidence>
<feature type="region of interest" description="Disordered" evidence="7">
    <location>
        <begin position="495"/>
        <end position="515"/>
    </location>
</feature>
<dbReference type="RefSeq" id="WP_090104485.1">
    <property type="nucleotide sequence ID" value="NZ_FNIX01000025.1"/>
</dbReference>
<feature type="transmembrane region" description="Helical" evidence="8">
    <location>
        <begin position="294"/>
        <end position="313"/>
    </location>
</feature>
<keyword evidence="4 8" id="KW-0812">Transmembrane</keyword>
<dbReference type="InterPro" id="IPR020846">
    <property type="entry name" value="MFS_dom"/>
</dbReference>
<evidence type="ECO:0000313" key="10">
    <source>
        <dbReference type="EMBL" id="SDP95606.1"/>
    </source>
</evidence>
<keyword evidence="11" id="KW-1185">Reference proteome</keyword>
<name>A0A1H0WZE7_9PSEU</name>
<dbReference type="PRINTS" id="PR01036">
    <property type="entry name" value="TCRTETB"/>
</dbReference>
<evidence type="ECO:0000256" key="5">
    <source>
        <dbReference type="ARBA" id="ARBA00022989"/>
    </source>
</evidence>
<dbReference type="PANTHER" id="PTHR42718">
    <property type="entry name" value="MAJOR FACILITATOR SUPERFAMILY MULTIDRUG TRANSPORTER MFSC"/>
    <property type="match status" value="1"/>
</dbReference>
<dbReference type="Pfam" id="PF07690">
    <property type="entry name" value="MFS_1"/>
    <property type="match status" value="1"/>
</dbReference>
<dbReference type="GO" id="GO:0005886">
    <property type="term" value="C:plasma membrane"/>
    <property type="evidence" value="ECO:0007669"/>
    <property type="project" value="UniProtKB-SubCell"/>
</dbReference>
<dbReference type="OrthoDB" id="9781469at2"/>
<evidence type="ECO:0000256" key="6">
    <source>
        <dbReference type="ARBA" id="ARBA00023136"/>
    </source>
</evidence>
<reference evidence="11" key="1">
    <citation type="submission" date="2016-10" db="EMBL/GenBank/DDBJ databases">
        <authorList>
            <person name="Varghese N."/>
            <person name="Submissions S."/>
        </authorList>
    </citation>
    <scope>NUCLEOTIDE SEQUENCE [LARGE SCALE GENOMIC DNA]</scope>
    <source>
        <strain evidence="11">CGMCC 4.6609</strain>
    </source>
</reference>
<dbReference type="Gene3D" id="1.20.1250.20">
    <property type="entry name" value="MFS general substrate transporter like domains"/>
    <property type="match status" value="1"/>
</dbReference>
<keyword evidence="5 8" id="KW-1133">Transmembrane helix</keyword>
<keyword evidence="2" id="KW-0813">Transport</keyword>
<evidence type="ECO:0000256" key="4">
    <source>
        <dbReference type="ARBA" id="ARBA00022692"/>
    </source>
</evidence>
<dbReference type="CDD" id="cd17321">
    <property type="entry name" value="MFS_MMR_MDR_like"/>
    <property type="match status" value="1"/>
</dbReference>
<feature type="transmembrane region" description="Helical" evidence="8">
    <location>
        <begin position="223"/>
        <end position="240"/>
    </location>
</feature>
<dbReference type="EMBL" id="FNIX01000025">
    <property type="protein sequence ID" value="SDP95606.1"/>
    <property type="molecule type" value="Genomic_DNA"/>
</dbReference>
<evidence type="ECO:0000256" key="1">
    <source>
        <dbReference type="ARBA" id="ARBA00004651"/>
    </source>
</evidence>
<evidence type="ECO:0000256" key="2">
    <source>
        <dbReference type="ARBA" id="ARBA00022448"/>
    </source>
</evidence>
<feature type="transmembrane region" description="Helical" evidence="8">
    <location>
        <begin position="42"/>
        <end position="60"/>
    </location>
</feature>
<proteinExistence type="predicted"/>
<feature type="transmembrane region" description="Helical" evidence="8">
    <location>
        <begin position="397"/>
        <end position="418"/>
    </location>
</feature>
<dbReference type="STRING" id="641025.SAMN05421507_12593"/>
<feature type="domain" description="Major facilitator superfamily (MFS) profile" evidence="9">
    <location>
        <begin position="6"/>
        <end position="491"/>
    </location>
</feature>
<organism evidence="10 11">
    <name type="scientific">Lentzea jiangxiensis</name>
    <dbReference type="NCBI Taxonomy" id="641025"/>
    <lineage>
        <taxon>Bacteria</taxon>
        <taxon>Bacillati</taxon>
        <taxon>Actinomycetota</taxon>
        <taxon>Actinomycetes</taxon>
        <taxon>Pseudonocardiales</taxon>
        <taxon>Pseudonocardiaceae</taxon>
        <taxon>Lentzea</taxon>
    </lineage>
</organism>
<feature type="transmembrane region" description="Helical" evidence="8">
    <location>
        <begin position="97"/>
        <end position="118"/>
    </location>
</feature>
<dbReference type="InterPro" id="IPR011701">
    <property type="entry name" value="MFS"/>
</dbReference>
<dbReference type="InterPro" id="IPR004638">
    <property type="entry name" value="EmrB-like"/>
</dbReference>
<feature type="transmembrane region" description="Helical" evidence="8">
    <location>
        <begin position="260"/>
        <end position="282"/>
    </location>
</feature>
<keyword evidence="3" id="KW-1003">Cell membrane</keyword>
<dbReference type="AlphaFoldDB" id="A0A1H0WZE7"/>
<feature type="transmembrane region" description="Helical" evidence="8">
    <location>
        <begin position="72"/>
        <end position="91"/>
    </location>
</feature>
<dbReference type="Gene3D" id="1.20.1720.10">
    <property type="entry name" value="Multidrug resistance protein D"/>
    <property type="match status" value="1"/>
</dbReference>
<dbReference type="Proteomes" id="UP000199691">
    <property type="component" value="Unassembled WGS sequence"/>
</dbReference>